<evidence type="ECO:0000313" key="4">
    <source>
        <dbReference type="Proteomes" id="UP000250675"/>
    </source>
</evidence>
<protein>
    <submittedName>
        <fullName evidence="3">Maf/YceF/YhdE family protein</fullName>
    </submittedName>
</protein>
<dbReference type="GO" id="GO:0016787">
    <property type="term" value="F:hydrolase activity"/>
    <property type="evidence" value="ECO:0007669"/>
    <property type="project" value="UniProtKB-KW"/>
</dbReference>
<evidence type="ECO:0000313" key="3">
    <source>
        <dbReference type="EMBL" id="SQC10551.1"/>
    </source>
</evidence>
<dbReference type="EMBL" id="UASO01000003">
    <property type="protein sequence ID" value="SQC10551.1"/>
    <property type="molecule type" value="Genomic_DNA"/>
</dbReference>
<evidence type="ECO:0000256" key="2">
    <source>
        <dbReference type="ARBA" id="ARBA00023080"/>
    </source>
</evidence>
<dbReference type="GO" id="GO:0009117">
    <property type="term" value="P:nucleotide metabolic process"/>
    <property type="evidence" value="ECO:0007669"/>
    <property type="project" value="UniProtKB-KW"/>
</dbReference>
<organism evidence="3 4">
    <name type="scientific">Klebsiella pneumoniae</name>
    <dbReference type="NCBI Taxonomy" id="573"/>
    <lineage>
        <taxon>Bacteria</taxon>
        <taxon>Pseudomonadati</taxon>
        <taxon>Pseudomonadota</taxon>
        <taxon>Gammaproteobacteria</taxon>
        <taxon>Enterobacterales</taxon>
        <taxon>Enterobacteriaceae</taxon>
        <taxon>Klebsiella/Raoultella group</taxon>
        <taxon>Klebsiella</taxon>
        <taxon>Klebsiella pneumoniae complex</taxon>
    </lineage>
</organism>
<name>A0A2X3CCC4_KLEPN</name>
<accession>A0A2X3CCC4</accession>
<dbReference type="SUPFAM" id="SSF52972">
    <property type="entry name" value="ITPase-like"/>
    <property type="match status" value="1"/>
</dbReference>
<reference evidence="3 4" key="1">
    <citation type="submission" date="2018-06" db="EMBL/GenBank/DDBJ databases">
        <authorList>
            <consortium name="Pathogen Informatics"/>
            <person name="Doyle S."/>
        </authorList>
    </citation>
    <scope>NUCLEOTIDE SEQUENCE [LARGE SCALE GENOMIC DNA]</scope>
    <source>
        <strain evidence="3 4">NCTC9645</strain>
    </source>
</reference>
<gene>
    <name evidence="3" type="ORF">NCTC9645_00453</name>
</gene>
<keyword evidence="2" id="KW-0546">Nucleotide metabolism</keyword>
<evidence type="ECO:0000256" key="1">
    <source>
        <dbReference type="ARBA" id="ARBA00022801"/>
    </source>
</evidence>
<sequence length="48" mass="5307">MRKENPLQCAGSFKSEGLGITLFERLEGRDPNTLGRFTLNRALSDVAP</sequence>
<proteinExistence type="predicted"/>
<dbReference type="InterPro" id="IPR029001">
    <property type="entry name" value="ITPase-like_fam"/>
</dbReference>
<dbReference type="AlphaFoldDB" id="A0A2X3CCC4"/>
<dbReference type="Proteomes" id="UP000250675">
    <property type="component" value="Unassembled WGS sequence"/>
</dbReference>
<keyword evidence="1" id="KW-0378">Hydrolase</keyword>